<name>A0A0B5FSN4_9BACT</name>
<dbReference type="AlphaFoldDB" id="A0A0B5FSN4"/>
<dbReference type="PANTHER" id="PTHR30337">
    <property type="entry name" value="COMPONENT OF ATP-DEPENDENT DSDNA EXONUCLEASE"/>
    <property type="match status" value="1"/>
</dbReference>
<dbReference type="InterPro" id="IPR041796">
    <property type="entry name" value="Mre11_N"/>
</dbReference>
<evidence type="ECO:0000256" key="1">
    <source>
        <dbReference type="ARBA" id="ARBA00022801"/>
    </source>
</evidence>
<proteinExistence type="predicted"/>
<organism evidence="3 4">
    <name type="scientific">Geoalkalibacter subterraneus</name>
    <dbReference type="NCBI Taxonomy" id="483547"/>
    <lineage>
        <taxon>Bacteria</taxon>
        <taxon>Pseudomonadati</taxon>
        <taxon>Thermodesulfobacteriota</taxon>
        <taxon>Desulfuromonadia</taxon>
        <taxon>Desulfuromonadales</taxon>
        <taxon>Geoalkalibacteraceae</taxon>
        <taxon>Geoalkalibacter</taxon>
    </lineage>
</organism>
<dbReference type="STRING" id="483547.GSUB_08635"/>
<reference evidence="3 4" key="1">
    <citation type="journal article" date="2015" name="Genome Announc.">
        <title>Genomes of Geoalkalibacter ferrihydriticus Z-0531T and Geoalkalibacter subterraneus Red1T, Two Haloalkaliphilic Metal-Reducing Deltaproteobacteria.</title>
        <authorList>
            <person name="Badalamenti J.P."/>
            <person name="Krajmalnik-Brown R."/>
            <person name="Torres C.I."/>
            <person name="Bond D.R."/>
        </authorList>
    </citation>
    <scope>NUCLEOTIDE SEQUENCE [LARGE SCALE GENOMIC DNA]</scope>
    <source>
        <strain evidence="3 4">Red1</strain>
    </source>
</reference>
<gene>
    <name evidence="3" type="ORF">GSUB_08635</name>
</gene>
<dbReference type="InterPro" id="IPR050535">
    <property type="entry name" value="DNA_Repair-Maintenance_Comp"/>
</dbReference>
<keyword evidence="1" id="KW-0378">Hydrolase</keyword>
<feature type="domain" description="Calcineurin-like phosphoesterase" evidence="2">
    <location>
        <begin position="2"/>
        <end position="200"/>
    </location>
</feature>
<dbReference type="Proteomes" id="UP000035036">
    <property type="component" value="Chromosome"/>
</dbReference>
<dbReference type="RefSeq" id="WP_040200301.1">
    <property type="nucleotide sequence ID" value="NZ_CP010311.1"/>
</dbReference>
<accession>A0A0B5FSN4</accession>
<dbReference type="InterPro" id="IPR004843">
    <property type="entry name" value="Calcineurin-like_PHP"/>
</dbReference>
<dbReference type="Gene3D" id="3.60.21.10">
    <property type="match status" value="1"/>
</dbReference>
<sequence>MIRVLHTADLHLGAPLKQLGASQETRREDFCRTFERLLTLAIKNEVHLFLVAGDLFDHPRPDTGLIGRVQAGFKRLSERGITPVLIPGTHDNVVSADSVYRRHEFPGALVLQDPVVDEPVRITVRGQDVFLYGFAYRSSASEGALVSMQRRCEEGIHIGLLHGSREGSPEWDYRKKDLPFTLPLLKTWDLDYVALGHYHNFDLLSDDKRAWACYPGSPEGKRFGENGPRYSVLANISPRQVEVEKIECQSRVLEDRTLDLSGCSDEQDAADVIAKLADRDLLLRLTLSGMVEAPFDLGRLQGLTTHHFFYLELHDRTRLFDSAFARRIEDENTVRGLFVRRARECMAKATETEGDVVEQAFREVLVRFHAFGGGES</sequence>
<dbReference type="SUPFAM" id="SSF56300">
    <property type="entry name" value="Metallo-dependent phosphatases"/>
    <property type="match status" value="1"/>
</dbReference>
<dbReference type="GO" id="GO:0016787">
    <property type="term" value="F:hydrolase activity"/>
    <property type="evidence" value="ECO:0007669"/>
    <property type="project" value="UniProtKB-KW"/>
</dbReference>
<dbReference type="InterPro" id="IPR029052">
    <property type="entry name" value="Metallo-depent_PP-like"/>
</dbReference>
<keyword evidence="4" id="KW-1185">Reference proteome</keyword>
<evidence type="ECO:0000259" key="2">
    <source>
        <dbReference type="Pfam" id="PF00149"/>
    </source>
</evidence>
<dbReference type="Pfam" id="PF00149">
    <property type="entry name" value="Metallophos"/>
    <property type="match status" value="1"/>
</dbReference>
<dbReference type="PANTHER" id="PTHR30337:SF7">
    <property type="entry name" value="PHOSPHOESTERASE"/>
    <property type="match status" value="1"/>
</dbReference>
<dbReference type="CDD" id="cd00840">
    <property type="entry name" value="MPP_Mre11_N"/>
    <property type="match status" value="1"/>
</dbReference>
<dbReference type="EMBL" id="CP010311">
    <property type="protein sequence ID" value="AJF06601.1"/>
    <property type="molecule type" value="Genomic_DNA"/>
</dbReference>
<evidence type="ECO:0000313" key="3">
    <source>
        <dbReference type="EMBL" id="AJF06601.1"/>
    </source>
</evidence>
<dbReference type="HOGENOM" id="CLU_026621_0_1_7"/>
<dbReference type="OrthoDB" id="9773856at2"/>
<protein>
    <recommendedName>
        <fullName evidence="2">Calcineurin-like phosphoesterase domain-containing protein</fullName>
    </recommendedName>
</protein>
<evidence type="ECO:0000313" key="4">
    <source>
        <dbReference type="Proteomes" id="UP000035036"/>
    </source>
</evidence>
<dbReference type="KEGG" id="gsb:GSUB_08635"/>